<sequence length="219" mass="22270">MGAVIGDLLPLAVGVAISPIPIVAAILIILSANAARAGTGFAIGWLLGIVVVTTIFVLLSGTMSDSENEHPSTVTAWIKIVLGIVLLGLAARQWRSRSETDVPGWMRAIDTLSAVGAVGLGAMLSAVNPKNLLLCISAGVAIGTSGIGGGRQVIAVVVFTVIAAASVLAVVIGYLVAADRLREPLDSARRWLQADNHVVMAIVLLVMGAVVLGKGIGGL</sequence>
<reference evidence="2 3" key="1">
    <citation type="submission" date="2018-02" db="EMBL/GenBank/DDBJ databases">
        <title>8 Nocardia nova and 1 Nocardia cyriacigeorgica strain used for evolution to TMP-SMX.</title>
        <authorList>
            <person name="Mehta H."/>
            <person name="Weng J."/>
            <person name="Shamoo Y."/>
        </authorList>
    </citation>
    <scope>NUCLEOTIDE SEQUENCE [LARGE SCALE GENOMIC DNA]</scope>
    <source>
        <strain evidence="2 3">BAA2227</strain>
    </source>
</reference>
<feature type="transmembrane region" description="Helical" evidence="1">
    <location>
        <begin position="74"/>
        <end position="92"/>
    </location>
</feature>
<dbReference type="Pfam" id="PF11139">
    <property type="entry name" value="SfLAP"/>
    <property type="match status" value="1"/>
</dbReference>
<name>A0A2S6ABR9_9NOCA</name>
<evidence type="ECO:0000313" key="2">
    <source>
        <dbReference type="EMBL" id="PPJ31204.1"/>
    </source>
</evidence>
<evidence type="ECO:0000313" key="3">
    <source>
        <dbReference type="Proteomes" id="UP000238356"/>
    </source>
</evidence>
<organism evidence="2 3">
    <name type="scientific">Nocardia nova</name>
    <dbReference type="NCBI Taxonomy" id="37330"/>
    <lineage>
        <taxon>Bacteria</taxon>
        <taxon>Bacillati</taxon>
        <taxon>Actinomycetota</taxon>
        <taxon>Actinomycetes</taxon>
        <taxon>Mycobacteriales</taxon>
        <taxon>Nocardiaceae</taxon>
        <taxon>Nocardia</taxon>
    </lineage>
</organism>
<feature type="transmembrane region" description="Helical" evidence="1">
    <location>
        <begin position="12"/>
        <end position="30"/>
    </location>
</feature>
<keyword evidence="1" id="KW-0472">Membrane</keyword>
<keyword evidence="1" id="KW-1133">Transmembrane helix</keyword>
<proteinExistence type="predicted"/>
<dbReference type="InterPro" id="IPR021315">
    <property type="entry name" value="Gap/Sap"/>
</dbReference>
<gene>
    <name evidence="2" type="ORF">C5F51_06295</name>
</gene>
<feature type="transmembrane region" description="Helical" evidence="1">
    <location>
        <begin position="198"/>
        <end position="217"/>
    </location>
</feature>
<dbReference type="AlphaFoldDB" id="A0A2S6ABR9"/>
<dbReference type="Proteomes" id="UP000238356">
    <property type="component" value="Unassembled WGS sequence"/>
</dbReference>
<dbReference type="RefSeq" id="WP_064901301.1">
    <property type="nucleotide sequence ID" value="NZ_JADLQW010000005.1"/>
</dbReference>
<feature type="transmembrane region" description="Helical" evidence="1">
    <location>
        <begin position="104"/>
        <end position="124"/>
    </location>
</feature>
<evidence type="ECO:0000256" key="1">
    <source>
        <dbReference type="SAM" id="Phobius"/>
    </source>
</evidence>
<dbReference type="GeneID" id="66722638"/>
<keyword evidence="3" id="KW-1185">Reference proteome</keyword>
<feature type="transmembrane region" description="Helical" evidence="1">
    <location>
        <begin position="153"/>
        <end position="177"/>
    </location>
</feature>
<feature type="transmembrane region" description="Helical" evidence="1">
    <location>
        <begin position="42"/>
        <end position="62"/>
    </location>
</feature>
<dbReference type="EMBL" id="PSZD01000003">
    <property type="protein sequence ID" value="PPJ31204.1"/>
    <property type="molecule type" value="Genomic_DNA"/>
</dbReference>
<comment type="caution">
    <text evidence="2">The sequence shown here is derived from an EMBL/GenBank/DDBJ whole genome shotgun (WGS) entry which is preliminary data.</text>
</comment>
<keyword evidence="1" id="KW-0812">Transmembrane</keyword>
<accession>A0A2S6ABR9</accession>
<protein>
    <submittedName>
        <fullName evidence="2">GAP family protein</fullName>
    </submittedName>
</protein>